<sequence>MENGDKIESFKAWANSQTTGSASLGNSGAVIKDGRRVRKTVTLSAYGNPKTGAVRKRELRFRTFEKAPDAPEVDFVASGAKNTWWCENEEIDRLLGFLTAEFKEPGRYSVIDRQSPLAMFTDALNGNQMELSAVAKVLAEAGHAARIIEFLTTSAAGVSAAELAVIAKRRKTVEELARLAGDPNVTETDVQRLIEGEYWLFGGQYVGVAKRSILPLDQYDIPLLDANGTLHLVELKGPVVPRLVRRHRNHVIVGNEVHEAVSQAMNYLRSLDELGAGITSYYRNELSFDFDLRRVFATVVIGHPTHVSEIDRRTIRQTFRSYNAHLSRVNVLTYDDLIEVADRSLAFQERDKRY</sequence>
<keyword evidence="3" id="KW-1185">Reference proteome</keyword>
<evidence type="ECO:0000313" key="2">
    <source>
        <dbReference type="EMBL" id="MTD56865.1"/>
    </source>
</evidence>
<dbReference type="OrthoDB" id="5148202at2"/>
<dbReference type="RefSeq" id="WP_154759008.1">
    <property type="nucleotide sequence ID" value="NZ_WMBA01000040.1"/>
</dbReference>
<dbReference type="Proteomes" id="UP000440096">
    <property type="component" value="Unassembled WGS sequence"/>
</dbReference>
<feature type="domain" description="Shedu protein SduA C-terminal" evidence="1">
    <location>
        <begin position="185"/>
        <end position="338"/>
    </location>
</feature>
<comment type="caution">
    <text evidence="2">The sequence shown here is derived from an EMBL/GenBank/DDBJ whole genome shotgun (WGS) entry which is preliminary data.</text>
</comment>
<dbReference type="Pfam" id="PF14082">
    <property type="entry name" value="SduA_C"/>
    <property type="match status" value="1"/>
</dbReference>
<organism evidence="2 3">
    <name type="scientific">Amycolatopsis pithecellobii</name>
    <dbReference type="NCBI Taxonomy" id="664692"/>
    <lineage>
        <taxon>Bacteria</taxon>
        <taxon>Bacillati</taxon>
        <taxon>Actinomycetota</taxon>
        <taxon>Actinomycetes</taxon>
        <taxon>Pseudonocardiales</taxon>
        <taxon>Pseudonocardiaceae</taxon>
        <taxon>Amycolatopsis</taxon>
    </lineage>
</organism>
<dbReference type="AlphaFoldDB" id="A0A6N7YUX0"/>
<reference evidence="2 3" key="1">
    <citation type="submission" date="2019-11" db="EMBL/GenBank/DDBJ databases">
        <title>Draft genome of Amycolatopsis RM579.</title>
        <authorList>
            <person name="Duangmal K."/>
            <person name="Mingma R."/>
        </authorList>
    </citation>
    <scope>NUCLEOTIDE SEQUENCE [LARGE SCALE GENOMIC DNA]</scope>
    <source>
        <strain evidence="2 3">RM579</strain>
    </source>
</reference>
<evidence type="ECO:0000259" key="1">
    <source>
        <dbReference type="Pfam" id="PF14082"/>
    </source>
</evidence>
<evidence type="ECO:0000313" key="3">
    <source>
        <dbReference type="Proteomes" id="UP000440096"/>
    </source>
</evidence>
<dbReference type="EMBL" id="WMBA01000040">
    <property type="protein sequence ID" value="MTD56865.1"/>
    <property type="molecule type" value="Genomic_DNA"/>
</dbReference>
<proteinExistence type="predicted"/>
<name>A0A6N7YUX0_9PSEU</name>
<accession>A0A6N7YUX0</accession>
<protein>
    <submittedName>
        <fullName evidence="2">DUF4263 domain-containing protein</fullName>
    </submittedName>
</protein>
<gene>
    <name evidence="2" type="ORF">GKO32_23240</name>
</gene>
<dbReference type="InterPro" id="IPR025359">
    <property type="entry name" value="SduA_C"/>
</dbReference>